<keyword evidence="7 12" id="KW-1133">Transmembrane helix</keyword>
<sequence>MTSLRKSTSVAQRDGAVPIVYEDLDTSSHPKTSHSRTYSILGRILNSFLSSLGLVMESDRIKTVVYNIFHLRSSRPVERSKVRGLFLKGVVFRFFIFFLVGLIVGFTPIPIVDQSKNNLSRHEAFSFHEPVIGKFQTSINSVDKDILLTQKSLPKGHMNLEASMKLEMENKTLNASHSLYSSHDFALVSSKLLIIVTPTYSRPFQSFYLNRLAQTLRNVPHPLLWIVVEMSLQSDETVKILRDTGVMYGHLVGDHNVTSVKDTAIQLREVALYHIERHQLDGIVLFADDDKIYSLGLFDKMVEIKRFGTWPVVVLTEDKKRALFEGPVCKGREIVGWHTHQTRLSRRFQIDMSGFAFNSTILWDPKRWHRPNIDLIRLHDSVRVGFQESKFVEQLVEDESQMEGLSENCSRILVWHLHLEAPQLLYPSGWLFERNLEDLIPLML</sequence>
<evidence type="ECO:0000256" key="3">
    <source>
        <dbReference type="ARBA" id="ARBA00022676"/>
    </source>
</evidence>
<organism evidence="13 14">
    <name type="scientific">Platanthera guangdongensis</name>
    <dbReference type="NCBI Taxonomy" id="2320717"/>
    <lineage>
        <taxon>Eukaryota</taxon>
        <taxon>Viridiplantae</taxon>
        <taxon>Streptophyta</taxon>
        <taxon>Embryophyta</taxon>
        <taxon>Tracheophyta</taxon>
        <taxon>Spermatophyta</taxon>
        <taxon>Magnoliopsida</taxon>
        <taxon>Liliopsida</taxon>
        <taxon>Asparagales</taxon>
        <taxon>Orchidaceae</taxon>
        <taxon>Orchidoideae</taxon>
        <taxon>Orchideae</taxon>
        <taxon>Orchidinae</taxon>
        <taxon>Platanthera</taxon>
    </lineage>
</organism>
<evidence type="ECO:0000256" key="10">
    <source>
        <dbReference type="ARBA" id="ARBA00023180"/>
    </source>
</evidence>
<evidence type="ECO:0000256" key="8">
    <source>
        <dbReference type="ARBA" id="ARBA00023034"/>
    </source>
</evidence>
<evidence type="ECO:0000256" key="1">
    <source>
        <dbReference type="ARBA" id="ARBA00004323"/>
    </source>
</evidence>
<keyword evidence="6 12" id="KW-0735">Signal-anchor</keyword>
<comment type="subcellular location">
    <subcellularLocation>
        <location evidence="1 12">Golgi apparatus membrane</location>
        <topology evidence="1 12">Single-pass type II membrane protein</topology>
    </subcellularLocation>
</comment>
<dbReference type="CDD" id="cd00218">
    <property type="entry name" value="GlcAT-I"/>
    <property type="match status" value="1"/>
</dbReference>
<dbReference type="PANTHER" id="PTHR10896">
    <property type="entry name" value="GALACTOSYLGALACTOSYLXYLOSYLPROTEIN 3-BETA-GLUCURONOSYLTRANSFERASE BETA-1,3-GLUCURONYLTRANSFERASE"/>
    <property type="match status" value="1"/>
</dbReference>
<keyword evidence="8 12" id="KW-0333">Golgi apparatus</keyword>
<keyword evidence="10" id="KW-0325">Glycoprotein</keyword>
<dbReference type="InterPro" id="IPR029044">
    <property type="entry name" value="Nucleotide-diphossugar_trans"/>
</dbReference>
<evidence type="ECO:0000256" key="2">
    <source>
        <dbReference type="ARBA" id="ARBA00007706"/>
    </source>
</evidence>
<name>A0ABR2M2M2_9ASPA</name>
<accession>A0ABR2M2M2</accession>
<gene>
    <name evidence="13" type="ORF">KSP40_PGU009334</name>
</gene>
<feature type="transmembrane region" description="Helical" evidence="12">
    <location>
        <begin position="90"/>
        <end position="111"/>
    </location>
</feature>
<keyword evidence="9 12" id="KW-0472">Membrane</keyword>
<comment type="caution">
    <text evidence="13">The sequence shown here is derived from an EMBL/GenBank/DDBJ whole genome shotgun (WGS) entry which is preliminary data.</text>
</comment>
<evidence type="ECO:0000256" key="5">
    <source>
        <dbReference type="ARBA" id="ARBA00022692"/>
    </source>
</evidence>
<dbReference type="SUPFAM" id="SSF53448">
    <property type="entry name" value="Nucleotide-diphospho-sugar transferases"/>
    <property type="match status" value="1"/>
</dbReference>
<keyword evidence="3" id="KW-0328">Glycosyltransferase</keyword>
<reference evidence="13 14" key="1">
    <citation type="journal article" date="2022" name="Nat. Plants">
        <title>Genomes of leafy and leafless Platanthera orchids illuminate the evolution of mycoheterotrophy.</title>
        <authorList>
            <person name="Li M.H."/>
            <person name="Liu K.W."/>
            <person name="Li Z."/>
            <person name="Lu H.C."/>
            <person name="Ye Q.L."/>
            <person name="Zhang D."/>
            <person name="Wang J.Y."/>
            <person name="Li Y.F."/>
            <person name="Zhong Z.M."/>
            <person name="Liu X."/>
            <person name="Yu X."/>
            <person name="Liu D.K."/>
            <person name="Tu X.D."/>
            <person name="Liu B."/>
            <person name="Hao Y."/>
            <person name="Liao X.Y."/>
            <person name="Jiang Y.T."/>
            <person name="Sun W.H."/>
            <person name="Chen J."/>
            <person name="Chen Y.Q."/>
            <person name="Ai Y."/>
            <person name="Zhai J.W."/>
            <person name="Wu S.S."/>
            <person name="Zhou Z."/>
            <person name="Hsiao Y.Y."/>
            <person name="Wu W.L."/>
            <person name="Chen Y.Y."/>
            <person name="Lin Y.F."/>
            <person name="Hsu J.L."/>
            <person name="Li C.Y."/>
            <person name="Wang Z.W."/>
            <person name="Zhao X."/>
            <person name="Zhong W.Y."/>
            <person name="Ma X.K."/>
            <person name="Ma L."/>
            <person name="Huang J."/>
            <person name="Chen G.Z."/>
            <person name="Huang M.Z."/>
            <person name="Huang L."/>
            <person name="Peng D.H."/>
            <person name="Luo Y.B."/>
            <person name="Zou S.Q."/>
            <person name="Chen S.P."/>
            <person name="Lan S."/>
            <person name="Tsai W.C."/>
            <person name="Van de Peer Y."/>
            <person name="Liu Z.J."/>
        </authorList>
    </citation>
    <scope>NUCLEOTIDE SEQUENCE [LARGE SCALE GENOMIC DNA]</scope>
    <source>
        <strain evidence="13">Lor288</strain>
    </source>
</reference>
<evidence type="ECO:0000313" key="14">
    <source>
        <dbReference type="Proteomes" id="UP001412067"/>
    </source>
</evidence>
<evidence type="ECO:0000256" key="7">
    <source>
        <dbReference type="ARBA" id="ARBA00022989"/>
    </source>
</evidence>
<keyword evidence="11 12" id="KW-0961">Cell wall biogenesis/degradation</keyword>
<evidence type="ECO:0000256" key="11">
    <source>
        <dbReference type="ARBA" id="ARBA00023316"/>
    </source>
</evidence>
<comment type="similarity">
    <text evidence="2 12">Belongs to the glycosyltransferase 43 family.</text>
</comment>
<dbReference type="EMBL" id="JBBWWR010000012">
    <property type="protein sequence ID" value="KAK8958156.1"/>
    <property type="molecule type" value="Genomic_DNA"/>
</dbReference>
<dbReference type="Pfam" id="PF03360">
    <property type="entry name" value="Glyco_transf_43"/>
    <property type="match status" value="1"/>
</dbReference>
<dbReference type="InterPro" id="IPR005027">
    <property type="entry name" value="Glyco_trans_43"/>
</dbReference>
<dbReference type="EC" id="2.4.-.-" evidence="12"/>
<evidence type="ECO:0000256" key="12">
    <source>
        <dbReference type="RuleBase" id="RU363127"/>
    </source>
</evidence>
<keyword evidence="5 12" id="KW-0812">Transmembrane</keyword>
<comment type="function">
    <text evidence="12">Involved in the synthesis of glucuronoxylan hemicellulose in secondary cell walls.</text>
</comment>
<evidence type="ECO:0000256" key="4">
    <source>
        <dbReference type="ARBA" id="ARBA00022679"/>
    </source>
</evidence>
<keyword evidence="14" id="KW-1185">Reference proteome</keyword>
<evidence type="ECO:0000313" key="13">
    <source>
        <dbReference type="EMBL" id="KAK8958156.1"/>
    </source>
</evidence>
<dbReference type="Gene3D" id="3.90.550.10">
    <property type="entry name" value="Spore Coat Polysaccharide Biosynthesis Protein SpsA, Chain A"/>
    <property type="match status" value="1"/>
</dbReference>
<dbReference type="Proteomes" id="UP001412067">
    <property type="component" value="Unassembled WGS sequence"/>
</dbReference>
<evidence type="ECO:0000256" key="6">
    <source>
        <dbReference type="ARBA" id="ARBA00022968"/>
    </source>
</evidence>
<keyword evidence="4 12" id="KW-0808">Transferase</keyword>
<dbReference type="PANTHER" id="PTHR10896:SF20">
    <property type="entry name" value="BETA-1,4-XYLOSYLTRANSFERASE IRX9L-RELATED"/>
    <property type="match status" value="1"/>
</dbReference>
<evidence type="ECO:0000256" key="9">
    <source>
        <dbReference type="ARBA" id="ARBA00023136"/>
    </source>
</evidence>
<proteinExistence type="inferred from homology"/>
<protein>
    <recommendedName>
        <fullName evidence="12">Glycosyltransferases</fullName>
        <ecNumber evidence="12">2.4.-.-</ecNumber>
    </recommendedName>
</protein>